<dbReference type="Gene3D" id="2.60.40.790">
    <property type="match status" value="1"/>
</dbReference>
<accession>A0ABZ2YM17</accession>
<dbReference type="InterPro" id="IPR008978">
    <property type="entry name" value="HSP20-like_chaperone"/>
</dbReference>
<organism evidence="4 5">
    <name type="scientific">Chitinophaga pollutisoli</name>
    <dbReference type="NCBI Taxonomy" id="3133966"/>
    <lineage>
        <taxon>Bacteria</taxon>
        <taxon>Pseudomonadati</taxon>
        <taxon>Bacteroidota</taxon>
        <taxon>Chitinophagia</taxon>
        <taxon>Chitinophagales</taxon>
        <taxon>Chitinophagaceae</taxon>
        <taxon>Chitinophaga</taxon>
    </lineage>
</organism>
<feature type="domain" description="SHSP" evidence="3">
    <location>
        <begin position="31"/>
        <end position="144"/>
    </location>
</feature>
<evidence type="ECO:0000256" key="2">
    <source>
        <dbReference type="RuleBase" id="RU003616"/>
    </source>
</evidence>
<protein>
    <submittedName>
        <fullName evidence="4">Hsp20/alpha crystallin family protein</fullName>
    </submittedName>
</protein>
<dbReference type="Pfam" id="PF00011">
    <property type="entry name" value="HSP20"/>
    <property type="match status" value="1"/>
</dbReference>
<evidence type="ECO:0000313" key="4">
    <source>
        <dbReference type="EMBL" id="WZN40801.1"/>
    </source>
</evidence>
<dbReference type="PROSITE" id="PS01031">
    <property type="entry name" value="SHSP"/>
    <property type="match status" value="1"/>
</dbReference>
<comment type="similarity">
    <text evidence="1 2">Belongs to the small heat shock protein (HSP20) family.</text>
</comment>
<reference evidence="5" key="1">
    <citation type="submission" date="2024-03" db="EMBL/GenBank/DDBJ databases">
        <title>Chitinophaga horti sp. nov., isolated from garden soil.</title>
        <authorList>
            <person name="Lee D.S."/>
            <person name="Han D.M."/>
            <person name="Baek J.H."/>
            <person name="Choi D.G."/>
            <person name="Jeon J.H."/>
            <person name="Jeon C.O."/>
        </authorList>
    </citation>
    <scope>NUCLEOTIDE SEQUENCE [LARGE SCALE GENOMIC DNA]</scope>
    <source>
        <strain evidence="5">GPA1</strain>
    </source>
</reference>
<dbReference type="SUPFAM" id="SSF49764">
    <property type="entry name" value="HSP20-like chaperones"/>
    <property type="match status" value="1"/>
</dbReference>
<dbReference type="PANTHER" id="PTHR11527">
    <property type="entry name" value="HEAT-SHOCK PROTEIN 20 FAMILY MEMBER"/>
    <property type="match status" value="1"/>
</dbReference>
<evidence type="ECO:0000256" key="1">
    <source>
        <dbReference type="PROSITE-ProRule" id="PRU00285"/>
    </source>
</evidence>
<keyword evidence="5" id="KW-1185">Reference proteome</keyword>
<evidence type="ECO:0000259" key="3">
    <source>
        <dbReference type="PROSITE" id="PS01031"/>
    </source>
</evidence>
<gene>
    <name evidence="4" type="ORF">WJU16_22835</name>
</gene>
<dbReference type="EMBL" id="CP149822">
    <property type="protein sequence ID" value="WZN40801.1"/>
    <property type="molecule type" value="Genomic_DNA"/>
</dbReference>
<name>A0ABZ2YM17_9BACT</name>
<dbReference type="InterPro" id="IPR002068">
    <property type="entry name" value="A-crystallin/Hsp20_dom"/>
</dbReference>
<proteinExistence type="inferred from homology"/>
<dbReference type="CDD" id="cd06464">
    <property type="entry name" value="ACD_sHsps-like"/>
    <property type="match status" value="1"/>
</dbReference>
<sequence>MKTLSSKPDTIFPALWDEFFSGWLDTNGKKNKPFLTVPAVNISEDKDAFKIAMAAPGMKKEDFRIDVSDDLLTISAENESQQEDKKDNYRKQEYSFSSFTRSFQVPESVVASKIEAKYTDGILEISLPKKEETKPNPSVNIAVK</sequence>
<dbReference type="InterPro" id="IPR031107">
    <property type="entry name" value="Small_HSP"/>
</dbReference>
<evidence type="ECO:0000313" key="5">
    <source>
        <dbReference type="Proteomes" id="UP001485459"/>
    </source>
</evidence>
<dbReference type="Proteomes" id="UP001485459">
    <property type="component" value="Chromosome"/>
</dbReference>
<dbReference type="RefSeq" id="WP_341835666.1">
    <property type="nucleotide sequence ID" value="NZ_CP149822.1"/>
</dbReference>